<gene>
    <name evidence="2" type="ORF">MEUPH1_LOCUS19142</name>
</gene>
<name>A0AAV0X7W1_9HEMI</name>
<proteinExistence type="predicted"/>
<evidence type="ECO:0000313" key="3">
    <source>
        <dbReference type="Proteomes" id="UP001160148"/>
    </source>
</evidence>
<sequence>MTSSTRALFKSPALPGPYADSRRGSCSRRHRFAVTARRTHLLHAATISKTIVGYSVPGFHHVGGNAAELCTSVFTTHSVVYTTVNSRQYYNVITFS</sequence>
<organism evidence="2 3">
    <name type="scientific">Macrosiphum euphorbiae</name>
    <name type="common">potato aphid</name>
    <dbReference type="NCBI Taxonomy" id="13131"/>
    <lineage>
        <taxon>Eukaryota</taxon>
        <taxon>Metazoa</taxon>
        <taxon>Ecdysozoa</taxon>
        <taxon>Arthropoda</taxon>
        <taxon>Hexapoda</taxon>
        <taxon>Insecta</taxon>
        <taxon>Pterygota</taxon>
        <taxon>Neoptera</taxon>
        <taxon>Paraneoptera</taxon>
        <taxon>Hemiptera</taxon>
        <taxon>Sternorrhyncha</taxon>
        <taxon>Aphidomorpha</taxon>
        <taxon>Aphidoidea</taxon>
        <taxon>Aphididae</taxon>
        <taxon>Macrosiphini</taxon>
        <taxon>Macrosiphum</taxon>
    </lineage>
</organism>
<feature type="region of interest" description="Disordered" evidence="1">
    <location>
        <begin position="1"/>
        <end position="24"/>
    </location>
</feature>
<accession>A0AAV0X7W1</accession>
<evidence type="ECO:0000313" key="2">
    <source>
        <dbReference type="EMBL" id="CAI6364298.1"/>
    </source>
</evidence>
<protein>
    <submittedName>
        <fullName evidence="2">Uncharacterized protein</fullName>
    </submittedName>
</protein>
<keyword evidence="3" id="KW-1185">Reference proteome</keyword>
<comment type="caution">
    <text evidence="2">The sequence shown here is derived from an EMBL/GenBank/DDBJ whole genome shotgun (WGS) entry which is preliminary data.</text>
</comment>
<evidence type="ECO:0000256" key="1">
    <source>
        <dbReference type="SAM" id="MobiDB-lite"/>
    </source>
</evidence>
<dbReference type="Proteomes" id="UP001160148">
    <property type="component" value="Unassembled WGS sequence"/>
</dbReference>
<reference evidence="2 3" key="1">
    <citation type="submission" date="2023-01" db="EMBL/GenBank/DDBJ databases">
        <authorList>
            <person name="Whitehead M."/>
        </authorList>
    </citation>
    <scope>NUCLEOTIDE SEQUENCE [LARGE SCALE GENOMIC DNA]</scope>
</reference>
<dbReference type="AlphaFoldDB" id="A0AAV0X7W1"/>
<dbReference type="EMBL" id="CARXXK010000003">
    <property type="protein sequence ID" value="CAI6364298.1"/>
    <property type="molecule type" value="Genomic_DNA"/>
</dbReference>